<evidence type="ECO:0000256" key="1">
    <source>
        <dbReference type="ARBA" id="ARBA00022490"/>
    </source>
</evidence>
<dbReference type="HAMAP" id="MF_01077">
    <property type="entry name" value="RimP"/>
    <property type="match status" value="1"/>
</dbReference>
<keyword evidence="2 3" id="KW-0690">Ribosome biogenesis</keyword>
<proteinExistence type="inferred from homology"/>
<evidence type="ECO:0000256" key="3">
    <source>
        <dbReference type="HAMAP-Rule" id="MF_01077"/>
    </source>
</evidence>
<dbReference type="InterPro" id="IPR028989">
    <property type="entry name" value="RimP_N"/>
</dbReference>
<dbReference type="Proteomes" id="UP000014541">
    <property type="component" value="Unassembled WGS sequence"/>
</dbReference>
<dbReference type="eggNOG" id="COG0779">
    <property type="taxonomic scope" value="Bacteria"/>
</dbReference>
<evidence type="ECO:0000259" key="4">
    <source>
        <dbReference type="Pfam" id="PF02576"/>
    </source>
</evidence>
<feature type="domain" description="Ribosome maturation factor RimP N-terminal" evidence="4">
    <location>
        <begin position="15"/>
        <end position="92"/>
    </location>
</feature>
<dbReference type="GO" id="GO:0005829">
    <property type="term" value="C:cytosol"/>
    <property type="evidence" value="ECO:0007669"/>
    <property type="project" value="TreeGrafter"/>
</dbReference>
<keyword evidence="1 3" id="KW-0963">Cytoplasm</keyword>
<dbReference type="InterPro" id="IPR035956">
    <property type="entry name" value="RimP_N_sf"/>
</dbReference>
<evidence type="ECO:0000313" key="5">
    <source>
        <dbReference type="EMBL" id="EPF30427.1"/>
    </source>
</evidence>
<dbReference type="EMBL" id="ATFF01000006">
    <property type="protein sequence ID" value="EPF30427.1"/>
    <property type="molecule type" value="Genomic_DNA"/>
</dbReference>
<sequence length="161" mass="17448">MEYTPLESQHYYSECKGLVEGLGYILVELKIGRTHSAVQIRAVISRPQAAQNGAAQGIGINDCAKVHRLLMPRLEALLNAQDISMEVTSPGLTRNIKNAAEFALFVGKNVRVWDTDAADWTSGVIENAGSESLELKVSGTGETKTFAYEHIAKAKLADTEG</sequence>
<dbReference type="InterPro" id="IPR028998">
    <property type="entry name" value="RimP_C"/>
</dbReference>
<dbReference type="Pfam" id="PF02576">
    <property type="entry name" value="RimP_N"/>
    <property type="match status" value="1"/>
</dbReference>
<organism evidence="5 6">
    <name type="scientific">Treponema maltophilum ATCC 51939</name>
    <dbReference type="NCBI Taxonomy" id="1125699"/>
    <lineage>
        <taxon>Bacteria</taxon>
        <taxon>Pseudomonadati</taxon>
        <taxon>Spirochaetota</taxon>
        <taxon>Spirochaetia</taxon>
        <taxon>Spirochaetales</taxon>
        <taxon>Treponemataceae</taxon>
        <taxon>Treponema</taxon>
    </lineage>
</organism>
<dbReference type="CDD" id="cd01734">
    <property type="entry name" value="YlxS_C"/>
    <property type="match status" value="1"/>
</dbReference>
<dbReference type="InterPro" id="IPR003728">
    <property type="entry name" value="Ribosome_maturation_RimP"/>
</dbReference>
<dbReference type="GO" id="GO:0006412">
    <property type="term" value="P:translation"/>
    <property type="evidence" value="ECO:0007669"/>
    <property type="project" value="TreeGrafter"/>
</dbReference>
<evidence type="ECO:0000256" key="2">
    <source>
        <dbReference type="ARBA" id="ARBA00022517"/>
    </source>
</evidence>
<dbReference type="RefSeq" id="WP_016525038.1">
    <property type="nucleotide sequence ID" value="NZ_KE332518.1"/>
</dbReference>
<dbReference type="OrthoDB" id="361904at2"/>
<reference evidence="5 6" key="1">
    <citation type="submission" date="2013-04" db="EMBL/GenBank/DDBJ databases">
        <title>The Genome Sequence of Treponema maltophilum ATCC 51939.</title>
        <authorList>
            <consortium name="The Broad Institute Genomics Platform"/>
            <person name="Earl A."/>
            <person name="Ward D."/>
            <person name="Feldgarden M."/>
            <person name="Gevers D."/>
            <person name="Leonetti C."/>
            <person name="Blanton J.M."/>
            <person name="Dewhirst F.E."/>
            <person name="Izard J."/>
            <person name="Walker B."/>
            <person name="Young S."/>
            <person name="Zeng Q."/>
            <person name="Gargeya S."/>
            <person name="Fitzgerald M."/>
            <person name="Haas B."/>
            <person name="Abouelleil A."/>
            <person name="Allen A.W."/>
            <person name="Alvarado L."/>
            <person name="Arachchi H.M."/>
            <person name="Berlin A.M."/>
            <person name="Chapman S.B."/>
            <person name="Gainer-Dewar J."/>
            <person name="Goldberg J."/>
            <person name="Griggs A."/>
            <person name="Gujja S."/>
            <person name="Hansen M."/>
            <person name="Howarth C."/>
            <person name="Imamovic A."/>
            <person name="Ireland A."/>
            <person name="Larimer J."/>
            <person name="McCowan C."/>
            <person name="Murphy C."/>
            <person name="Pearson M."/>
            <person name="Poon T.W."/>
            <person name="Priest M."/>
            <person name="Roberts A."/>
            <person name="Saif S."/>
            <person name="Shea T."/>
            <person name="Sisk P."/>
            <person name="Sykes S."/>
            <person name="Wortman J."/>
            <person name="Nusbaum C."/>
            <person name="Birren B."/>
        </authorList>
    </citation>
    <scope>NUCLEOTIDE SEQUENCE [LARGE SCALE GENOMIC DNA]</scope>
    <source>
        <strain evidence="5 6">ATCC 51939</strain>
    </source>
</reference>
<dbReference type="SUPFAM" id="SSF75420">
    <property type="entry name" value="YhbC-like, N-terminal domain"/>
    <property type="match status" value="1"/>
</dbReference>
<dbReference type="STRING" id="1125699.HMPREF9194_00744"/>
<dbReference type="PANTHER" id="PTHR33867:SF1">
    <property type="entry name" value="RIBOSOME MATURATION FACTOR RIMP"/>
    <property type="match status" value="1"/>
</dbReference>
<evidence type="ECO:0000313" key="6">
    <source>
        <dbReference type="Proteomes" id="UP000014541"/>
    </source>
</evidence>
<comment type="function">
    <text evidence="3">Required for maturation of 30S ribosomal subunits.</text>
</comment>
<gene>
    <name evidence="3" type="primary">rimP</name>
    <name evidence="5" type="ORF">HMPREF9194_00744</name>
</gene>
<keyword evidence="6" id="KW-1185">Reference proteome</keyword>
<comment type="subcellular location">
    <subcellularLocation>
        <location evidence="3">Cytoplasm</location>
    </subcellularLocation>
</comment>
<protein>
    <recommendedName>
        <fullName evidence="3">Ribosome maturation factor RimP</fullName>
    </recommendedName>
</protein>
<comment type="caution">
    <text evidence="5">The sequence shown here is derived from an EMBL/GenBank/DDBJ whole genome shotgun (WGS) entry which is preliminary data.</text>
</comment>
<dbReference type="HOGENOM" id="CLU_070525_4_0_12"/>
<name>S3KDY6_TREMA</name>
<dbReference type="Gene3D" id="3.30.300.70">
    <property type="entry name" value="RimP-like superfamily, N-terminal"/>
    <property type="match status" value="1"/>
</dbReference>
<dbReference type="PATRIC" id="fig|1125699.3.peg.756"/>
<comment type="similarity">
    <text evidence="3">Belongs to the RimP family.</text>
</comment>
<dbReference type="PANTHER" id="PTHR33867">
    <property type="entry name" value="RIBOSOME MATURATION FACTOR RIMP"/>
    <property type="match status" value="1"/>
</dbReference>
<accession>S3KDY6</accession>
<dbReference type="AlphaFoldDB" id="S3KDY6"/>
<dbReference type="GO" id="GO:0000028">
    <property type="term" value="P:ribosomal small subunit assembly"/>
    <property type="evidence" value="ECO:0007669"/>
    <property type="project" value="TreeGrafter"/>
</dbReference>